<dbReference type="RefSeq" id="WP_183824621.1">
    <property type="nucleotide sequence ID" value="NZ_JACIGW010000003.1"/>
</dbReference>
<dbReference type="InterPro" id="IPR018253">
    <property type="entry name" value="DnaJ_domain_CS"/>
</dbReference>
<reference evidence="7 8" key="1">
    <citation type="submission" date="2020-08" db="EMBL/GenBank/DDBJ databases">
        <title>Genomic Encyclopedia of Type Strains, Phase IV (KMG-V): Genome sequencing to study the core and pangenomes of soil and plant-associated prokaryotes.</title>
        <authorList>
            <person name="Whitman W."/>
        </authorList>
    </citation>
    <scope>NUCLEOTIDE SEQUENCE [LARGE SCALE GENOMIC DNA]</scope>
    <source>
        <strain evidence="5 8">SEMIA 444</strain>
        <strain evidence="4 7">SEMIA 448</strain>
        <strain evidence="6 9">SEMIA 452</strain>
    </source>
</reference>
<gene>
    <name evidence="5" type="ORF">GGE31_002877</name>
    <name evidence="4" type="ORF">GGE33_003176</name>
    <name evidence="6" type="ORF">GGE35_002818</name>
</gene>
<dbReference type="InterPro" id="IPR036869">
    <property type="entry name" value="J_dom_sf"/>
</dbReference>
<evidence type="ECO:0000313" key="6">
    <source>
        <dbReference type="EMBL" id="MBB4446996.1"/>
    </source>
</evidence>
<evidence type="ECO:0000313" key="8">
    <source>
        <dbReference type="Proteomes" id="UP000524535"/>
    </source>
</evidence>
<dbReference type="InterPro" id="IPR002939">
    <property type="entry name" value="DnaJ_C"/>
</dbReference>
<name>A0A7W6TF72_9HYPH</name>
<organism evidence="5 8">
    <name type="scientific">Aliirhizobium cellulosilyticum</name>
    <dbReference type="NCBI Taxonomy" id="393664"/>
    <lineage>
        <taxon>Bacteria</taxon>
        <taxon>Pseudomonadati</taxon>
        <taxon>Pseudomonadota</taxon>
        <taxon>Alphaproteobacteria</taxon>
        <taxon>Hyphomicrobiales</taxon>
        <taxon>Rhizobiaceae</taxon>
        <taxon>Aliirhizobium</taxon>
    </lineage>
</organism>
<feature type="region of interest" description="Disordered" evidence="2">
    <location>
        <begin position="63"/>
        <end position="96"/>
    </location>
</feature>
<dbReference type="EMBL" id="JACIGW010000003">
    <property type="protein sequence ID" value="MBB4349414.1"/>
    <property type="molecule type" value="Genomic_DNA"/>
</dbReference>
<evidence type="ECO:0000256" key="2">
    <source>
        <dbReference type="SAM" id="MobiDB-lite"/>
    </source>
</evidence>
<evidence type="ECO:0000259" key="3">
    <source>
        <dbReference type="PROSITE" id="PS50076"/>
    </source>
</evidence>
<dbReference type="Proteomes" id="UP000576087">
    <property type="component" value="Unassembled WGS sequence"/>
</dbReference>
<dbReference type="Pfam" id="PF00226">
    <property type="entry name" value="DnaJ"/>
    <property type="match status" value="1"/>
</dbReference>
<dbReference type="PANTHER" id="PTHR43096">
    <property type="entry name" value="DNAJ HOMOLOG 1, MITOCHONDRIAL-RELATED"/>
    <property type="match status" value="1"/>
</dbReference>
<accession>A0A7W6TF72</accession>
<dbReference type="PROSITE" id="PS00636">
    <property type="entry name" value="DNAJ_1"/>
    <property type="match status" value="1"/>
</dbReference>
<proteinExistence type="predicted"/>
<dbReference type="FunFam" id="2.60.260.20:FF:000013">
    <property type="entry name" value="DnaJ subfamily B member 11"/>
    <property type="match status" value="1"/>
</dbReference>
<dbReference type="Proteomes" id="UP000520770">
    <property type="component" value="Unassembled WGS sequence"/>
</dbReference>
<dbReference type="PRINTS" id="PR00625">
    <property type="entry name" value="JDOMAIN"/>
</dbReference>
<evidence type="ECO:0000256" key="1">
    <source>
        <dbReference type="ARBA" id="ARBA00023186"/>
    </source>
</evidence>
<evidence type="ECO:0000313" key="9">
    <source>
        <dbReference type="Proteomes" id="UP000576087"/>
    </source>
</evidence>
<dbReference type="InterPro" id="IPR001623">
    <property type="entry name" value="DnaJ_domain"/>
</dbReference>
<evidence type="ECO:0000313" key="7">
    <source>
        <dbReference type="Proteomes" id="UP000520770"/>
    </source>
</evidence>
<dbReference type="SUPFAM" id="SSF49493">
    <property type="entry name" value="HSP40/DnaJ peptide-binding domain"/>
    <property type="match status" value="2"/>
</dbReference>
<dbReference type="Gene3D" id="2.60.260.20">
    <property type="entry name" value="Urease metallochaperone UreE, N-terminal domain"/>
    <property type="match status" value="2"/>
</dbReference>
<dbReference type="SUPFAM" id="SSF46565">
    <property type="entry name" value="Chaperone J-domain"/>
    <property type="match status" value="1"/>
</dbReference>
<dbReference type="Proteomes" id="UP000524535">
    <property type="component" value="Unassembled WGS sequence"/>
</dbReference>
<dbReference type="Pfam" id="PF01556">
    <property type="entry name" value="DnaJ_C"/>
    <property type="match status" value="1"/>
</dbReference>
<keyword evidence="8" id="KW-1185">Reference proteome</keyword>
<protein>
    <submittedName>
        <fullName evidence="5">DnaJ-class molecular chaperone</fullName>
    </submittedName>
</protein>
<dbReference type="EMBL" id="JACIGY010000003">
    <property type="protein sequence ID" value="MBB4412364.1"/>
    <property type="molecule type" value="Genomic_DNA"/>
</dbReference>
<dbReference type="AlphaFoldDB" id="A0A7W6TF72"/>
<sequence length="300" mass="32738">MADPYETLDVARTATQKEIQKAYRKLAKKLHPDLNPGDKDAEERFKQVSAAYAILGDEENRRRFDRGEIDGDGTEVPTRNAHRRSPKGGDTAFHRSSGDFADFGDVNDLFSTYFSDMGRSANRPRRGQDLRYKLDVSLIDAGAGTTKTINASTGTFDLQIPAGIRDGQVLKIEGRGQSGAFDGPAGDALFEIHVLPDKRFSLDGDNLRAEVPISIREAVLGGRVEVPTITGAVAVTVPPNSSSGKSLRLKGKGYPNRFGGHGDMLISLKVVLPQVLDPELVNFMENWSEGEQFNPRAVHA</sequence>
<evidence type="ECO:0000313" key="4">
    <source>
        <dbReference type="EMBL" id="MBB4349414.1"/>
    </source>
</evidence>
<dbReference type="SMART" id="SM00271">
    <property type="entry name" value="DnaJ"/>
    <property type="match status" value="1"/>
</dbReference>
<dbReference type="PANTHER" id="PTHR43096:SF52">
    <property type="entry name" value="DNAJ HOMOLOG 1, MITOCHONDRIAL-RELATED"/>
    <property type="match status" value="1"/>
</dbReference>
<dbReference type="GO" id="GO:0005737">
    <property type="term" value="C:cytoplasm"/>
    <property type="evidence" value="ECO:0007669"/>
    <property type="project" value="TreeGrafter"/>
</dbReference>
<dbReference type="Gene3D" id="1.10.287.110">
    <property type="entry name" value="DnaJ domain"/>
    <property type="match status" value="1"/>
</dbReference>
<comment type="caution">
    <text evidence="5">The sequence shown here is derived from an EMBL/GenBank/DDBJ whole genome shotgun (WGS) entry which is preliminary data.</text>
</comment>
<dbReference type="GO" id="GO:0051082">
    <property type="term" value="F:unfolded protein binding"/>
    <property type="evidence" value="ECO:0007669"/>
    <property type="project" value="InterPro"/>
</dbReference>
<dbReference type="EMBL" id="JACIHM010000003">
    <property type="protein sequence ID" value="MBB4446996.1"/>
    <property type="molecule type" value="Genomic_DNA"/>
</dbReference>
<dbReference type="InterPro" id="IPR008971">
    <property type="entry name" value="HSP40/DnaJ_pept-bd"/>
</dbReference>
<evidence type="ECO:0000313" key="5">
    <source>
        <dbReference type="EMBL" id="MBB4412364.1"/>
    </source>
</evidence>
<dbReference type="CDD" id="cd06257">
    <property type="entry name" value="DnaJ"/>
    <property type="match status" value="1"/>
</dbReference>
<dbReference type="PROSITE" id="PS50076">
    <property type="entry name" value="DNAJ_2"/>
    <property type="match status" value="1"/>
</dbReference>
<dbReference type="CDD" id="cd10747">
    <property type="entry name" value="DnaJ_C"/>
    <property type="match status" value="1"/>
</dbReference>
<keyword evidence="1" id="KW-0143">Chaperone</keyword>
<dbReference type="GO" id="GO:0042026">
    <property type="term" value="P:protein refolding"/>
    <property type="evidence" value="ECO:0007669"/>
    <property type="project" value="TreeGrafter"/>
</dbReference>
<feature type="domain" description="J" evidence="3">
    <location>
        <begin position="3"/>
        <end position="68"/>
    </location>
</feature>